<dbReference type="RefSeq" id="XP_053022911.1">
    <property type="nucleotide sequence ID" value="XM_053171671.1"/>
</dbReference>
<sequence>MDTVELAMWIDNKDVSDKSEDDEDILLEGGLGGTFFSANDIDTFRTGMSHVVLPPGVPHLPHNLGDVKHGKLSASQWHALFVFIVPLVLCEMYVDEVGTLDVRSNWYRVLENTAHLVACTNVVFAQRFKSGDIKRFEMHYKKYLDLVGGLFKGVKVQPNHHFSLHIPQQMASWGPLAGVAEFPGERLIGFLQKINTNNKIDEMHRSMITRGCRLQRMMADPDYTQLTKVEDKQNTEPVRQKKPIRLLSSRYELLYNMVLSYDTSVVDCETFPVPQGCWILSGNVKAVQSLTYNGVTFGSMAPCNCVVVKVGGQIKYYLVQQCYKYPHKGGEMKEFMVVSPIMNQYPKATNAIPTRPFRYLLFLFGMVVGTVQDKEEVVVPSHVVYLAAY</sequence>
<evidence type="ECO:0000313" key="1">
    <source>
        <dbReference type="EMBL" id="WAQ87356.1"/>
    </source>
</evidence>
<keyword evidence="2" id="KW-1185">Reference proteome</keyword>
<organism evidence="1 2">
    <name type="scientific">Puccinia triticina</name>
    <dbReference type="NCBI Taxonomy" id="208348"/>
    <lineage>
        <taxon>Eukaryota</taxon>
        <taxon>Fungi</taxon>
        <taxon>Dikarya</taxon>
        <taxon>Basidiomycota</taxon>
        <taxon>Pucciniomycotina</taxon>
        <taxon>Pucciniomycetes</taxon>
        <taxon>Pucciniales</taxon>
        <taxon>Pucciniaceae</taxon>
        <taxon>Puccinia</taxon>
    </lineage>
</organism>
<proteinExistence type="predicted"/>
<dbReference type="EMBL" id="CP110428">
    <property type="protein sequence ID" value="WAQ87356.1"/>
    <property type="molecule type" value="Genomic_DNA"/>
</dbReference>
<reference evidence="1" key="1">
    <citation type="submission" date="2022-10" db="EMBL/GenBank/DDBJ databases">
        <title>Puccinia triticina Genome sequencing and assembly.</title>
        <authorList>
            <person name="Li C."/>
        </authorList>
    </citation>
    <scope>NUCLEOTIDE SEQUENCE</scope>
    <source>
        <strain evidence="1">Pt15</strain>
    </source>
</reference>
<dbReference type="Proteomes" id="UP001164743">
    <property type="component" value="Chromosome 8A"/>
</dbReference>
<evidence type="ECO:0008006" key="3">
    <source>
        <dbReference type="Google" id="ProtNLM"/>
    </source>
</evidence>
<name>A0ABY7CT93_9BASI</name>
<protein>
    <recommendedName>
        <fullName evidence="3">PAZ domain-containing protein</fullName>
    </recommendedName>
</protein>
<evidence type="ECO:0000313" key="2">
    <source>
        <dbReference type="Proteomes" id="UP001164743"/>
    </source>
</evidence>
<dbReference type="GeneID" id="77812566"/>
<accession>A0ABY7CT93</accession>
<gene>
    <name evidence="1" type="ORF">PtA15_8A260</name>
</gene>